<accession>X1BDF0</accession>
<name>X1BDF0_9ZZZZ</name>
<dbReference type="EMBL" id="BART01016472">
    <property type="protein sequence ID" value="GAG82163.1"/>
    <property type="molecule type" value="Genomic_DNA"/>
</dbReference>
<proteinExistence type="predicted"/>
<keyword evidence="1" id="KW-1133">Transmembrane helix</keyword>
<organism evidence="2">
    <name type="scientific">marine sediment metagenome</name>
    <dbReference type="NCBI Taxonomy" id="412755"/>
    <lineage>
        <taxon>unclassified sequences</taxon>
        <taxon>metagenomes</taxon>
        <taxon>ecological metagenomes</taxon>
    </lineage>
</organism>
<gene>
    <name evidence="2" type="ORF">S01H4_31673</name>
</gene>
<keyword evidence="1" id="KW-0812">Transmembrane</keyword>
<evidence type="ECO:0000313" key="2">
    <source>
        <dbReference type="EMBL" id="GAG82163.1"/>
    </source>
</evidence>
<protein>
    <submittedName>
        <fullName evidence="2">Uncharacterized protein</fullName>
    </submittedName>
</protein>
<comment type="caution">
    <text evidence="2">The sequence shown here is derived from an EMBL/GenBank/DDBJ whole genome shotgun (WGS) entry which is preliminary data.</text>
</comment>
<sequence length="103" mass="11944">MSPQYKCKDCGFKWSDVELKGYFLKCLRCESSNVSPTGLKFKSKLMIWVTFFLITGIVGAAISLWFRSEFLDNWGDPWMFGLIGFLIGFIGLPIYICWEEYVD</sequence>
<keyword evidence="1" id="KW-0472">Membrane</keyword>
<dbReference type="AlphaFoldDB" id="X1BDF0"/>
<reference evidence="2" key="1">
    <citation type="journal article" date="2014" name="Front. Microbiol.">
        <title>High frequency of phylogenetically diverse reductive dehalogenase-homologous genes in deep subseafloor sedimentary metagenomes.</title>
        <authorList>
            <person name="Kawai M."/>
            <person name="Futagami T."/>
            <person name="Toyoda A."/>
            <person name="Takaki Y."/>
            <person name="Nishi S."/>
            <person name="Hori S."/>
            <person name="Arai W."/>
            <person name="Tsubouchi T."/>
            <person name="Morono Y."/>
            <person name="Uchiyama I."/>
            <person name="Ito T."/>
            <person name="Fujiyama A."/>
            <person name="Inagaki F."/>
            <person name="Takami H."/>
        </authorList>
    </citation>
    <scope>NUCLEOTIDE SEQUENCE</scope>
    <source>
        <strain evidence="2">Expedition CK06-06</strain>
    </source>
</reference>
<feature type="transmembrane region" description="Helical" evidence="1">
    <location>
        <begin position="78"/>
        <end position="98"/>
    </location>
</feature>
<feature type="transmembrane region" description="Helical" evidence="1">
    <location>
        <begin position="45"/>
        <end position="66"/>
    </location>
</feature>
<evidence type="ECO:0000256" key="1">
    <source>
        <dbReference type="SAM" id="Phobius"/>
    </source>
</evidence>